<keyword evidence="2" id="KW-0808">Transferase</keyword>
<gene>
    <name evidence="2" type="ORF">CG716_11495</name>
</gene>
<dbReference type="InterPro" id="IPR041698">
    <property type="entry name" value="Methyltransf_25"/>
</dbReference>
<evidence type="ECO:0000259" key="1">
    <source>
        <dbReference type="Pfam" id="PF13649"/>
    </source>
</evidence>
<dbReference type="InterPro" id="IPR029063">
    <property type="entry name" value="SAM-dependent_MTases_sf"/>
</dbReference>
<dbReference type="OrthoDB" id="4125239at2"/>
<dbReference type="Pfam" id="PF13649">
    <property type="entry name" value="Methyltransf_25"/>
    <property type="match status" value="1"/>
</dbReference>
<keyword evidence="3" id="KW-1185">Reference proteome</keyword>
<dbReference type="SUPFAM" id="SSF53335">
    <property type="entry name" value="S-adenosyl-L-methionine-dependent methyltransferases"/>
    <property type="match status" value="1"/>
</dbReference>
<proteinExistence type="predicted"/>
<dbReference type="PANTHER" id="PTHR43591:SF24">
    <property type="entry name" value="2-METHOXY-6-POLYPRENYL-1,4-BENZOQUINOL METHYLASE, MITOCHONDRIAL"/>
    <property type="match status" value="1"/>
</dbReference>
<dbReference type="RefSeq" id="WP_094479566.1">
    <property type="nucleotide sequence ID" value="NZ_NOZR01000008.1"/>
</dbReference>
<feature type="domain" description="Methyltransferase" evidence="1">
    <location>
        <begin position="82"/>
        <end position="173"/>
    </location>
</feature>
<evidence type="ECO:0000313" key="3">
    <source>
        <dbReference type="Proteomes" id="UP000216063"/>
    </source>
</evidence>
<dbReference type="GO" id="GO:0008168">
    <property type="term" value="F:methyltransferase activity"/>
    <property type="evidence" value="ECO:0007669"/>
    <property type="project" value="UniProtKB-KW"/>
</dbReference>
<evidence type="ECO:0000313" key="2">
    <source>
        <dbReference type="EMBL" id="OYN79527.1"/>
    </source>
</evidence>
<dbReference type="GO" id="GO:0032259">
    <property type="term" value="P:methylation"/>
    <property type="evidence" value="ECO:0007669"/>
    <property type="project" value="UniProtKB-KW"/>
</dbReference>
<protein>
    <submittedName>
        <fullName evidence="2">SAM-dependent methyltransferase</fullName>
    </submittedName>
</protein>
<dbReference type="EMBL" id="NOZR01000008">
    <property type="protein sequence ID" value="OYN79527.1"/>
    <property type="molecule type" value="Genomic_DNA"/>
</dbReference>
<keyword evidence="2" id="KW-0489">Methyltransferase</keyword>
<dbReference type="Gene3D" id="3.40.50.150">
    <property type="entry name" value="Vaccinia Virus protein VP39"/>
    <property type="match status" value="1"/>
</dbReference>
<reference evidence="2 3" key="1">
    <citation type="submission" date="2017-07" db="EMBL/GenBank/DDBJ databases">
        <title>The new phylogeny of genus Mycobacterium.</title>
        <authorList>
            <person name="Tortoli E."/>
            <person name="Trovato A."/>
            <person name="Cirillo D.M."/>
        </authorList>
    </citation>
    <scope>NUCLEOTIDE SEQUENCE [LARGE SCALE GENOMIC DNA]</scope>
    <source>
        <strain evidence="2 3">ATCC 33027</strain>
    </source>
</reference>
<comment type="caution">
    <text evidence="2">The sequence shown here is derived from an EMBL/GenBank/DDBJ whole genome shotgun (WGS) entry which is preliminary data.</text>
</comment>
<accession>A0A255DJA6</accession>
<dbReference type="CDD" id="cd02440">
    <property type="entry name" value="AdoMet_MTases"/>
    <property type="match status" value="1"/>
</dbReference>
<sequence length="252" mass="27068">MAYMANEVTDIADMPRGGPDASWLDRLLETDCPEYLDRDDVDDEVKRAIVSALDRIGSLFGEHDRNAALVLREVADIVDPTILELGAGHGALSRRLLEQHPTAHVTVSDVNPESVAAMAASDLGDNPRATVRPVDATAIDAADGSFDLAVFALSFHHLRPAQAARVLAEGTRVAGEMLVIDLPRVPSPLHVAKLAALAPLALWWPFAHDGLISSLRSYSPSALRALGAHAGIDVDVSTNPFDRQVVRARRRG</sequence>
<name>A0A255DJA6_9MYCO</name>
<organism evidence="2 3">
    <name type="scientific">Mycolicibacterium sphagni</name>
    <dbReference type="NCBI Taxonomy" id="1786"/>
    <lineage>
        <taxon>Bacteria</taxon>
        <taxon>Bacillati</taxon>
        <taxon>Actinomycetota</taxon>
        <taxon>Actinomycetes</taxon>
        <taxon>Mycobacteriales</taxon>
        <taxon>Mycobacteriaceae</taxon>
        <taxon>Mycolicibacterium</taxon>
    </lineage>
</organism>
<dbReference type="AlphaFoldDB" id="A0A255DJA6"/>
<dbReference type="PANTHER" id="PTHR43591">
    <property type="entry name" value="METHYLTRANSFERASE"/>
    <property type="match status" value="1"/>
</dbReference>
<dbReference type="Proteomes" id="UP000216063">
    <property type="component" value="Unassembled WGS sequence"/>
</dbReference>